<protein>
    <submittedName>
        <fullName evidence="1">Uncharacterized protein</fullName>
    </submittedName>
</protein>
<dbReference type="EMBL" id="DSIY01000007">
    <property type="protein sequence ID" value="HEG89892.1"/>
    <property type="molecule type" value="Genomic_DNA"/>
</dbReference>
<comment type="caution">
    <text evidence="1">The sequence shown here is derived from an EMBL/GenBank/DDBJ whole genome shotgun (WGS) entry which is preliminary data.</text>
</comment>
<evidence type="ECO:0000313" key="1">
    <source>
        <dbReference type="EMBL" id="HEG89892.1"/>
    </source>
</evidence>
<accession>A0A831X6D4</accession>
<reference evidence="1" key="1">
    <citation type="journal article" date="2020" name="mSystems">
        <title>Genome- and Community-Level Interaction Insights into Carbon Utilization and Element Cycling Functions of Hydrothermarchaeota in Hydrothermal Sediment.</title>
        <authorList>
            <person name="Zhou Z."/>
            <person name="Liu Y."/>
            <person name="Xu W."/>
            <person name="Pan J."/>
            <person name="Luo Z.H."/>
            <person name="Li M."/>
        </authorList>
    </citation>
    <scope>NUCLEOTIDE SEQUENCE [LARGE SCALE GENOMIC DNA]</scope>
    <source>
        <strain evidence="1">SpSt-210</strain>
    </source>
</reference>
<organism evidence="1">
    <name type="scientific">Thermorudis peleae</name>
    <dbReference type="NCBI Taxonomy" id="1382356"/>
    <lineage>
        <taxon>Bacteria</taxon>
        <taxon>Pseudomonadati</taxon>
        <taxon>Thermomicrobiota</taxon>
        <taxon>Thermomicrobia</taxon>
        <taxon>Thermomicrobia incertae sedis</taxon>
        <taxon>Thermorudis</taxon>
    </lineage>
</organism>
<proteinExistence type="predicted"/>
<dbReference type="AlphaFoldDB" id="A0A831X6D4"/>
<name>A0A831X6D4_9BACT</name>
<sequence length="83" mass="8326">MGVGSGVGDGVGVGVGIAVGVGASWGTPGLPAESPLAVGGAGRPGSTRHPARIRMRIAMIWCHRLTRWSSPLSPAPWNATLQG</sequence>
<gene>
    <name evidence="1" type="ORF">ENP34_00360</name>
</gene>